<gene>
    <name evidence="6" type="primary">CUZD1</name>
</gene>
<evidence type="ECO:0000256" key="1">
    <source>
        <dbReference type="ARBA" id="ARBA00022729"/>
    </source>
</evidence>
<feature type="transmembrane region" description="Helical" evidence="3">
    <location>
        <begin position="94"/>
        <end position="116"/>
    </location>
</feature>
<keyword evidence="1" id="KW-0732">Signal</keyword>
<keyword evidence="5" id="KW-1185">Reference proteome</keyword>
<dbReference type="InterPro" id="IPR042235">
    <property type="entry name" value="ZP-C_dom"/>
</dbReference>
<sequence>MVQFEFGAFQLLSTYSMLYVQCQLVICQAQDLTSRCYQGCVSRQKRSPDTYLEVVKVIAGPVKLQRKHNQKREIGYTALTQDLSDTEHESQSLLLPYCLTTLALVLVILALAGFLWREKLRSGASFQKVEAKEELSRCNIHITNNQSREKIAEDNLESEASW</sequence>
<feature type="domain" description="ZP" evidence="4">
    <location>
        <begin position="1"/>
        <end position="43"/>
    </location>
</feature>
<dbReference type="PANTHER" id="PTHR14002">
    <property type="entry name" value="ENDOGLIN/TGF-BETA RECEPTOR TYPE III"/>
    <property type="match status" value="1"/>
</dbReference>
<evidence type="ECO:0000313" key="6">
    <source>
        <dbReference type="RefSeq" id="XP_033797514.1"/>
    </source>
</evidence>
<dbReference type="OrthoDB" id="10063988at2759"/>
<reference evidence="6" key="1">
    <citation type="submission" date="2025-08" db="UniProtKB">
        <authorList>
            <consortium name="RefSeq"/>
        </authorList>
    </citation>
    <scope>IDENTIFICATION</scope>
</reference>
<keyword evidence="3" id="KW-1133">Transmembrane helix</keyword>
<dbReference type="Gene3D" id="2.60.40.4100">
    <property type="entry name" value="Zona pellucida, ZP-C domain"/>
    <property type="match status" value="1"/>
</dbReference>
<organism evidence="5 6">
    <name type="scientific">Geotrypetes seraphini</name>
    <name type="common">Gaboon caecilian</name>
    <name type="synonym">Caecilia seraphini</name>
    <dbReference type="NCBI Taxonomy" id="260995"/>
    <lineage>
        <taxon>Eukaryota</taxon>
        <taxon>Metazoa</taxon>
        <taxon>Chordata</taxon>
        <taxon>Craniata</taxon>
        <taxon>Vertebrata</taxon>
        <taxon>Euteleostomi</taxon>
        <taxon>Amphibia</taxon>
        <taxon>Gymnophiona</taxon>
        <taxon>Geotrypetes</taxon>
    </lineage>
</organism>
<proteinExistence type="predicted"/>
<keyword evidence="2" id="KW-1015">Disulfide bond</keyword>
<keyword evidence="3" id="KW-0812">Transmembrane</keyword>
<accession>A0A6P8QKY3</accession>
<evidence type="ECO:0000256" key="2">
    <source>
        <dbReference type="ARBA" id="ARBA00023157"/>
    </source>
</evidence>
<dbReference type="InParanoid" id="A0A6P8QKY3"/>
<evidence type="ECO:0000313" key="5">
    <source>
        <dbReference type="Proteomes" id="UP000515159"/>
    </source>
</evidence>
<protein>
    <submittedName>
        <fullName evidence="6">CUB and zona pellucida-like domain-containing protein 1</fullName>
    </submittedName>
</protein>
<name>A0A6P8QKY3_GEOSA</name>
<dbReference type="Proteomes" id="UP000515159">
    <property type="component" value="Chromosome 4"/>
</dbReference>
<keyword evidence="3" id="KW-0472">Membrane</keyword>
<dbReference type="InterPro" id="IPR001507">
    <property type="entry name" value="ZP_dom"/>
</dbReference>
<evidence type="ECO:0000256" key="3">
    <source>
        <dbReference type="SAM" id="Phobius"/>
    </source>
</evidence>
<evidence type="ECO:0000259" key="4">
    <source>
        <dbReference type="PROSITE" id="PS51034"/>
    </source>
</evidence>
<dbReference type="PROSITE" id="PS51034">
    <property type="entry name" value="ZP_2"/>
    <property type="match status" value="1"/>
</dbReference>
<dbReference type="KEGG" id="gsh:117359236"/>
<dbReference type="PANTHER" id="PTHR14002:SF38">
    <property type="entry name" value="CUB AND ZONA PELLUCIDA-LIKE DOMAIN-CONTAINING PROTEIN 1"/>
    <property type="match status" value="1"/>
</dbReference>
<dbReference type="GeneID" id="117359236"/>
<dbReference type="CTD" id="50624"/>
<dbReference type="RefSeq" id="XP_033797514.1">
    <property type="nucleotide sequence ID" value="XM_033941623.1"/>
</dbReference>
<dbReference type="AlphaFoldDB" id="A0A6P8QKY3"/>